<evidence type="ECO:0000313" key="5">
    <source>
        <dbReference type="Proteomes" id="UP000230750"/>
    </source>
</evidence>
<comment type="similarity">
    <text evidence="1">Belongs to the annexin family.</text>
</comment>
<keyword evidence="3" id="KW-0041">Annexin</keyword>
<dbReference type="GO" id="GO:0005544">
    <property type="term" value="F:calcium-dependent phospholipid binding"/>
    <property type="evidence" value="ECO:0007669"/>
    <property type="project" value="InterPro"/>
</dbReference>
<dbReference type="Gene3D" id="1.10.220.10">
    <property type="entry name" value="Annexin"/>
    <property type="match status" value="1"/>
</dbReference>
<sequence>MNGLLTTYEKVNGTQLFKEVEEKITGPFKEWVLSLTQTGRNEGMPSPQAIAKDVSYLKNLPPESWSPQTKELQQLLCKQSNFYLFSVFNTYELETGTKLLEVIEKLDSAKKEGLKVIVGVLNGYDFFAEGLYQSMKGFGTNDEKLIYIMIDRCETDLGNIKVAFEIKYKQSLESFLKGDTSGDYKHLLLAILECKQPSPPTENETS</sequence>
<evidence type="ECO:0000256" key="2">
    <source>
        <dbReference type="ARBA" id="ARBA00022737"/>
    </source>
</evidence>
<dbReference type="SMART" id="SM00335">
    <property type="entry name" value="ANX"/>
    <property type="match status" value="1"/>
</dbReference>
<evidence type="ECO:0000256" key="1">
    <source>
        <dbReference type="ARBA" id="ARBA00007831"/>
    </source>
</evidence>
<dbReference type="STRING" id="307972.A0A2G8JSK7"/>
<keyword evidence="5" id="KW-1185">Reference proteome</keyword>
<dbReference type="GO" id="GO:0005509">
    <property type="term" value="F:calcium ion binding"/>
    <property type="evidence" value="ECO:0007669"/>
    <property type="project" value="InterPro"/>
</dbReference>
<dbReference type="Proteomes" id="UP000230750">
    <property type="component" value="Unassembled WGS sequence"/>
</dbReference>
<dbReference type="PROSITE" id="PS00223">
    <property type="entry name" value="ANNEXIN_1"/>
    <property type="match status" value="1"/>
</dbReference>
<dbReference type="PANTHER" id="PTHR10502:SF102">
    <property type="entry name" value="ANNEXIN B11"/>
    <property type="match status" value="1"/>
</dbReference>
<gene>
    <name evidence="4" type="ORF">BSL78_24446</name>
</gene>
<organism evidence="4 5">
    <name type="scientific">Stichopus japonicus</name>
    <name type="common">Sea cucumber</name>
    <dbReference type="NCBI Taxonomy" id="307972"/>
    <lineage>
        <taxon>Eukaryota</taxon>
        <taxon>Metazoa</taxon>
        <taxon>Echinodermata</taxon>
        <taxon>Eleutherozoa</taxon>
        <taxon>Echinozoa</taxon>
        <taxon>Holothuroidea</taxon>
        <taxon>Aspidochirotacea</taxon>
        <taxon>Aspidochirotida</taxon>
        <taxon>Stichopodidae</taxon>
        <taxon>Apostichopus</taxon>
    </lineage>
</organism>
<dbReference type="GO" id="GO:0005634">
    <property type="term" value="C:nucleus"/>
    <property type="evidence" value="ECO:0007669"/>
    <property type="project" value="TreeGrafter"/>
</dbReference>
<evidence type="ECO:0000256" key="3">
    <source>
        <dbReference type="ARBA" id="ARBA00023216"/>
    </source>
</evidence>
<dbReference type="AlphaFoldDB" id="A0A2G8JSK7"/>
<name>A0A2G8JSK7_STIJA</name>
<dbReference type="InterPro" id="IPR018252">
    <property type="entry name" value="Annexin_repeat_CS"/>
</dbReference>
<dbReference type="OrthoDB" id="37886at2759"/>
<protein>
    <submittedName>
        <fullName evidence="4">Uncharacterized protein</fullName>
    </submittedName>
</protein>
<dbReference type="FunFam" id="1.10.220.10:FF:000001">
    <property type="entry name" value="Annexin"/>
    <property type="match status" value="1"/>
</dbReference>
<proteinExistence type="inferred from homology"/>
<evidence type="ECO:0000313" key="4">
    <source>
        <dbReference type="EMBL" id="PIK38713.1"/>
    </source>
</evidence>
<reference evidence="4 5" key="1">
    <citation type="journal article" date="2017" name="PLoS Biol.">
        <title>The sea cucumber genome provides insights into morphological evolution and visceral regeneration.</title>
        <authorList>
            <person name="Zhang X."/>
            <person name="Sun L."/>
            <person name="Yuan J."/>
            <person name="Sun Y."/>
            <person name="Gao Y."/>
            <person name="Zhang L."/>
            <person name="Li S."/>
            <person name="Dai H."/>
            <person name="Hamel J.F."/>
            <person name="Liu C."/>
            <person name="Yu Y."/>
            <person name="Liu S."/>
            <person name="Lin W."/>
            <person name="Guo K."/>
            <person name="Jin S."/>
            <person name="Xu P."/>
            <person name="Storey K.B."/>
            <person name="Huan P."/>
            <person name="Zhang T."/>
            <person name="Zhou Y."/>
            <person name="Zhang J."/>
            <person name="Lin C."/>
            <person name="Li X."/>
            <person name="Xing L."/>
            <person name="Huo D."/>
            <person name="Sun M."/>
            <person name="Wang L."/>
            <person name="Mercier A."/>
            <person name="Li F."/>
            <person name="Yang H."/>
            <person name="Xiang J."/>
        </authorList>
    </citation>
    <scope>NUCLEOTIDE SEQUENCE [LARGE SCALE GENOMIC DNA]</scope>
    <source>
        <strain evidence="4">Shaxun</strain>
        <tissue evidence="4">Muscle</tissue>
    </source>
</reference>
<dbReference type="EMBL" id="MRZV01001322">
    <property type="protein sequence ID" value="PIK38713.1"/>
    <property type="molecule type" value="Genomic_DNA"/>
</dbReference>
<dbReference type="GO" id="GO:0005737">
    <property type="term" value="C:cytoplasm"/>
    <property type="evidence" value="ECO:0007669"/>
    <property type="project" value="TreeGrafter"/>
</dbReference>
<keyword evidence="2" id="KW-0677">Repeat</keyword>
<dbReference type="SUPFAM" id="SSF47874">
    <property type="entry name" value="Annexin"/>
    <property type="match status" value="1"/>
</dbReference>
<dbReference type="PANTHER" id="PTHR10502">
    <property type="entry name" value="ANNEXIN"/>
    <property type="match status" value="1"/>
</dbReference>
<dbReference type="Pfam" id="PF00191">
    <property type="entry name" value="Annexin"/>
    <property type="match status" value="1"/>
</dbReference>
<dbReference type="GO" id="GO:0001786">
    <property type="term" value="F:phosphatidylserine binding"/>
    <property type="evidence" value="ECO:0007669"/>
    <property type="project" value="TreeGrafter"/>
</dbReference>
<comment type="caution">
    <text evidence="4">The sequence shown here is derived from an EMBL/GenBank/DDBJ whole genome shotgun (WGS) entry which is preliminary data.</text>
</comment>
<dbReference type="GO" id="GO:0005886">
    <property type="term" value="C:plasma membrane"/>
    <property type="evidence" value="ECO:0007669"/>
    <property type="project" value="TreeGrafter"/>
</dbReference>
<accession>A0A2G8JSK7</accession>
<dbReference type="PROSITE" id="PS51897">
    <property type="entry name" value="ANNEXIN_2"/>
    <property type="match status" value="1"/>
</dbReference>
<dbReference type="InterPro" id="IPR018502">
    <property type="entry name" value="Annexin_repeat"/>
</dbReference>
<dbReference type="GO" id="GO:0012506">
    <property type="term" value="C:vesicle membrane"/>
    <property type="evidence" value="ECO:0007669"/>
    <property type="project" value="TreeGrafter"/>
</dbReference>
<dbReference type="InterPro" id="IPR037104">
    <property type="entry name" value="Annexin_sf"/>
</dbReference>